<reference evidence="2 3" key="1">
    <citation type="submission" date="2019-05" db="EMBL/GenBank/DDBJ databases">
        <title>Another draft genome of Portunus trituberculatus and its Hox gene families provides insights of decapod evolution.</title>
        <authorList>
            <person name="Jeong J.-H."/>
            <person name="Song I."/>
            <person name="Kim S."/>
            <person name="Choi T."/>
            <person name="Kim D."/>
            <person name="Ryu S."/>
            <person name="Kim W."/>
        </authorList>
    </citation>
    <scope>NUCLEOTIDE SEQUENCE [LARGE SCALE GENOMIC DNA]</scope>
    <source>
        <tissue evidence="2">Muscle</tissue>
    </source>
</reference>
<dbReference type="Proteomes" id="UP000324222">
    <property type="component" value="Unassembled WGS sequence"/>
</dbReference>
<protein>
    <submittedName>
        <fullName evidence="2">Uncharacterized protein</fullName>
    </submittedName>
</protein>
<feature type="compositionally biased region" description="Low complexity" evidence="1">
    <location>
        <begin position="42"/>
        <end position="61"/>
    </location>
</feature>
<evidence type="ECO:0000313" key="2">
    <source>
        <dbReference type="EMBL" id="MPC50068.1"/>
    </source>
</evidence>
<gene>
    <name evidence="2" type="ORF">E2C01_043890</name>
</gene>
<sequence>MRRLVLLGISDSSRKRQRANITAQVSYTTRDMTQPAPFLSIPDADLPTPTADLPTTPQTPLRGRISPGSQVKKKTA</sequence>
<feature type="region of interest" description="Disordered" evidence="1">
    <location>
        <begin position="30"/>
        <end position="76"/>
    </location>
</feature>
<accession>A0A5B7FYX3</accession>
<evidence type="ECO:0000313" key="3">
    <source>
        <dbReference type="Proteomes" id="UP000324222"/>
    </source>
</evidence>
<organism evidence="2 3">
    <name type="scientific">Portunus trituberculatus</name>
    <name type="common">Swimming crab</name>
    <name type="synonym">Neptunus trituberculatus</name>
    <dbReference type="NCBI Taxonomy" id="210409"/>
    <lineage>
        <taxon>Eukaryota</taxon>
        <taxon>Metazoa</taxon>
        <taxon>Ecdysozoa</taxon>
        <taxon>Arthropoda</taxon>
        <taxon>Crustacea</taxon>
        <taxon>Multicrustacea</taxon>
        <taxon>Malacostraca</taxon>
        <taxon>Eumalacostraca</taxon>
        <taxon>Eucarida</taxon>
        <taxon>Decapoda</taxon>
        <taxon>Pleocyemata</taxon>
        <taxon>Brachyura</taxon>
        <taxon>Eubrachyura</taxon>
        <taxon>Portunoidea</taxon>
        <taxon>Portunidae</taxon>
        <taxon>Portuninae</taxon>
        <taxon>Portunus</taxon>
    </lineage>
</organism>
<dbReference type="EMBL" id="VSRR010009264">
    <property type="protein sequence ID" value="MPC50068.1"/>
    <property type="molecule type" value="Genomic_DNA"/>
</dbReference>
<comment type="caution">
    <text evidence="2">The sequence shown here is derived from an EMBL/GenBank/DDBJ whole genome shotgun (WGS) entry which is preliminary data.</text>
</comment>
<name>A0A5B7FYX3_PORTR</name>
<keyword evidence="3" id="KW-1185">Reference proteome</keyword>
<proteinExistence type="predicted"/>
<evidence type="ECO:0000256" key="1">
    <source>
        <dbReference type="SAM" id="MobiDB-lite"/>
    </source>
</evidence>
<dbReference type="AlphaFoldDB" id="A0A5B7FYX3"/>